<reference evidence="2" key="1">
    <citation type="submission" date="2020-08" db="EMBL/GenBank/DDBJ databases">
        <authorList>
            <person name="Shumante A."/>
            <person name="Zimin A.V."/>
            <person name="Puiu D."/>
            <person name="Salzberg S.L."/>
        </authorList>
    </citation>
    <scope>NUCLEOTIDE SEQUENCE</scope>
    <source>
        <strain evidence="2">WC2-LM</strain>
        <tissue evidence="2">Liver</tissue>
    </source>
</reference>
<evidence type="ECO:0000313" key="2">
    <source>
        <dbReference type="EMBL" id="KAF7481598.1"/>
    </source>
</evidence>
<protein>
    <submittedName>
        <fullName evidence="2">Uncharacterized protein</fullName>
    </submittedName>
</protein>
<proteinExistence type="predicted"/>
<gene>
    <name evidence="2" type="ORF">GHT09_007166</name>
</gene>
<comment type="caution">
    <text evidence="2">The sequence shown here is derived from an EMBL/GenBank/DDBJ whole genome shotgun (WGS) entry which is preliminary data.</text>
</comment>
<dbReference type="EMBL" id="WJEC01000698">
    <property type="protein sequence ID" value="KAF7481598.1"/>
    <property type="molecule type" value="Genomic_DNA"/>
</dbReference>
<organism evidence="2 3">
    <name type="scientific">Marmota monax</name>
    <name type="common">Woodchuck</name>
    <dbReference type="NCBI Taxonomy" id="9995"/>
    <lineage>
        <taxon>Eukaryota</taxon>
        <taxon>Metazoa</taxon>
        <taxon>Chordata</taxon>
        <taxon>Craniata</taxon>
        <taxon>Vertebrata</taxon>
        <taxon>Euteleostomi</taxon>
        <taxon>Mammalia</taxon>
        <taxon>Eutheria</taxon>
        <taxon>Euarchontoglires</taxon>
        <taxon>Glires</taxon>
        <taxon>Rodentia</taxon>
        <taxon>Sciuromorpha</taxon>
        <taxon>Sciuridae</taxon>
        <taxon>Xerinae</taxon>
        <taxon>Marmotini</taxon>
        <taxon>Marmota</taxon>
    </lineage>
</organism>
<dbReference type="Proteomes" id="UP000662637">
    <property type="component" value="Unassembled WGS sequence"/>
</dbReference>
<name>A0A834QT02_MARMO</name>
<accession>A0A834QT02</accession>
<dbReference type="AlphaFoldDB" id="A0A834QT02"/>
<evidence type="ECO:0000313" key="3">
    <source>
        <dbReference type="Proteomes" id="UP000662637"/>
    </source>
</evidence>
<sequence>MEADWGQNVNRHHNLANGSRARPAPPGAGSAAEKSLIWTSRDSLRPESDIKGCIGPVKNQTWLNESPLLFPATESTWRKEVFL</sequence>
<evidence type="ECO:0000256" key="1">
    <source>
        <dbReference type="SAM" id="MobiDB-lite"/>
    </source>
</evidence>
<feature type="region of interest" description="Disordered" evidence="1">
    <location>
        <begin position="1"/>
        <end position="38"/>
    </location>
</feature>
<feature type="compositionally biased region" description="Low complexity" evidence="1">
    <location>
        <begin position="18"/>
        <end position="32"/>
    </location>
</feature>